<dbReference type="NCBIfam" id="TIGR03376">
    <property type="entry name" value="glycerol3P_DH"/>
    <property type="match status" value="1"/>
</dbReference>
<evidence type="ECO:0000313" key="13">
    <source>
        <dbReference type="Proteomes" id="UP000031056"/>
    </source>
</evidence>
<keyword evidence="2 8" id="KW-0560">Oxidoreductase</keyword>
<evidence type="ECO:0000313" key="12">
    <source>
        <dbReference type="EMBL" id="KHN70576.1"/>
    </source>
</evidence>
<evidence type="ECO:0000256" key="1">
    <source>
        <dbReference type="ARBA" id="ARBA00011009"/>
    </source>
</evidence>
<dbReference type="EC" id="1.1.1.8" evidence="9"/>
<dbReference type="GO" id="GO:0042803">
    <property type="term" value="F:protein homodimerization activity"/>
    <property type="evidence" value="ECO:0007669"/>
    <property type="project" value="InterPro"/>
</dbReference>
<evidence type="ECO:0000256" key="6">
    <source>
        <dbReference type="PIRSR" id="PIRSR000114-2"/>
    </source>
</evidence>
<evidence type="ECO:0000259" key="10">
    <source>
        <dbReference type="Pfam" id="PF01210"/>
    </source>
</evidence>
<dbReference type="GeneID" id="26261075"/>
<keyword evidence="3 7" id="KW-0520">NAD</keyword>
<dbReference type="PANTHER" id="PTHR11728">
    <property type="entry name" value="GLYCEROL-3-PHOSPHATE DEHYDROGENASE"/>
    <property type="match status" value="1"/>
</dbReference>
<dbReference type="InterPro" id="IPR006168">
    <property type="entry name" value="G3P_DH_NAD-dep"/>
</dbReference>
<dbReference type="Proteomes" id="UP000031056">
    <property type="component" value="Unassembled WGS sequence"/>
</dbReference>
<dbReference type="FunFam" id="1.10.1040.10:FF:000004">
    <property type="entry name" value="Glycerol-3-phosphate dehydrogenase [NAD(+)]"/>
    <property type="match status" value="1"/>
</dbReference>
<dbReference type="SUPFAM" id="SSF48179">
    <property type="entry name" value="6-phosphogluconate dehydrogenase C-terminal domain-like"/>
    <property type="match status" value="1"/>
</dbReference>
<dbReference type="PRINTS" id="PR00077">
    <property type="entry name" value="GPDHDRGNASE"/>
</dbReference>
<dbReference type="InterPro" id="IPR017751">
    <property type="entry name" value="G3P_DH_NAD-dep_euk"/>
</dbReference>
<dbReference type="FunCoup" id="A0A0B2UHL4">
    <property type="interactions" value="80"/>
</dbReference>
<keyword evidence="13" id="KW-1185">Reference proteome</keyword>
<protein>
    <recommendedName>
        <fullName evidence="9">Glycerol-3-phosphate dehydrogenase [NAD(+)]</fullName>
        <ecNumber evidence="9">1.1.1.8</ecNumber>
    </recommendedName>
</protein>
<feature type="domain" description="Glycerol-3-phosphate dehydrogenase NAD-dependent N-terminal" evidence="10">
    <location>
        <begin position="4"/>
        <end position="171"/>
    </location>
</feature>
<dbReference type="GO" id="GO:0141152">
    <property type="term" value="F:glycerol-3-phosphate dehydrogenase (NAD+) activity"/>
    <property type="evidence" value="ECO:0007669"/>
    <property type="project" value="UniProtKB-UniRule"/>
</dbReference>
<dbReference type="InterPro" id="IPR036291">
    <property type="entry name" value="NAD(P)-bd_dom_sf"/>
</dbReference>
<dbReference type="InterPro" id="IPR006109">
    <property type="entry name" value="G3P_DH_NAD-dep_C"/>
</dbReference>
<dbReference type="InterPro" id="IPR013328">
    <property type="entry name" value="6PGD_dom2"/>
</dbReference>
<dbReference type="AlphaFoldDB" id="A0A0B2UHL4"/>
<reference evidence="12 13" key="1">
    <citation type="journal article" date="2014" name="MBio">
        <title>The Ordospora colligata genome; evolution of extreme reduction in microsporidia and host-to-parasite horizontal gene transfer.</title>
        <authorList>
            <person name="Pombert J.-F."/>
            <person name="Haag K.L."/>
            <person name="Beidas S."/>
            <person name="Ebert D."/>
            <person name="Keeling P.J."/>
        </authorList>
    </citation>
    <scope>NUCLEOTIDE SEQUENCE [LARGE SCALE GENOMIC DNA]</scope>
    <source>
        <strain evidence="12 13">OC4</strain>
    </source>
</reference>
<dbReference type="RefSeq" id="XP_014564618.1">
    <property type="nucleotide sequence ID" value="XM_014709132.1"/>
</dbReference>
<dbReference type="GO" id="GO:0046168">
    <property type="term" value="P:glycerol-3-phosphate catabolic process"/>
    <property type="evidence" value="ECO:0007669"/>
    <property type="project" value="UniProtKB-UniRule"/>
</dbReference>
<comment type="caution">
    <text evidence="12">The sequence shown here is derived from an EMBL/GenBank/DDBJ whole genome shotgun (WGS) entry which is preliminary data.</text>
</comment>
<comment type="similarity">
    <text evidence="1 8">Belongs to the NAD-dependent glycerol-3-phosphate dehydrogenase family.</text>
</comment>
<feature type="binding site" evidence="6">
    <location>
        <begin position="266"/>
        <end position="267"/>
    </location>
    <ligand>
        <name>substrate</name>
    </ligand>
</feature>
<name>A0A0B2UHL4_9MICR</name>
<dbReference type="EMBL" id="JOKQ01000001">
    <property type="protein sequence ID" value="KHN70576.1"/>
    <property type="molecule type" value="Genomic_DNA"/>
</dbReference>
<feature type="binding site" evidence="7">
    <location>
        <position position="151"/>
    </location>
    <ligand>
        <name>NAD(+)</name>
        <dbReference type="ChEBI" id="CHEBI:57540"/>
    </ligand>
</feature>
<evidence type="ECO:0000256" key="9">
    <source>
        <dbReference type="RuleBase" id="RU361243"/>
    </source>
</evidence>
<evidence type="ECO:0000256" key="2">
    <source>
        <dbReference type="ARBA" id="ARBA00023002"/>
    </source>
</evidence>
<dbReference type="InterPro" id="IPR008927">
    <property type="entry name" value="6-PGluconate_DH-like_C_sf"/>
</dbReference>
<evidence type="ECO:0000256" key="4">
    <source>
        <dbReference type="ARBA" id="ARBA00048683"/>
    </source>
</evidence>
<evidence type="ECO:0000256" key="8">
    <source>
        <dbReference type="RuleBase" id="RU000437"/>
    </source>
</evidence>
<organism evidence="12 13">
    <name type="scientific">Ordospora colligata OC4</name>
    <dbReference type="NCBI Taxonomy" id="1354746"/>
    <lineage>
        <taxon>Eukaryota</taxon>
        <taxon>Fungi</taxon>
        <taxon>Fungi incertae sedis</taxon>
        <taxon>Microsporidia</taxon>
        <taxon>Ordosporidae</taxon>
        <taxon>Ordospora</taxon>
    </lineage>
</organism>
<dbReference type="Gene3D" id="1.10.1040.10">
    <property type="entry name" value="N-(1-d-carboxylethyl)-l-norvaline Dehydrogenase, domain 2"/>
    <property type="match status" value="1"/>
</dbReference>
<dbReference type="GO" id="GO:0051287">
    <property type="term" value="F:NAD binding"/>
    <property type="evidence" value="ECO:0007669"/>
    <property type="project" value="UniProtKB-UniRule"/>
</dbReference>
<dbReference type="InterPro" id="IPR011128">
    <property type="entry name" value="G3P_DH_NAD-dep_N"/>
</dbReference>
<accession>A0A0B2UHL4</accession>
<gene>
    <name evidence="12" type="ORF">M896_012320</name>
</gene>
<feature type="domain" description="Glycerol-3-phosphate dehydrogenase NAD-dependent C-terminal" evidence="11">
    <location>
        <begin position="191"/>
        <end position="335"/>
    </location>
</feature>
<dbReference type="Pfam" id="PF01210">
    <property type="entry name" value="NAD_Gly3P_dh_N"/>
    <property type="match status" value="1"/>
</dbReference>
<feature type="binding site" evidence="7">
    <location>
        <position position="266"/>
    </location>
    <ligand>
        <name>NAD(+)</name>
        <dbReference type="ChEBI" id="CHEBI:57540"/>
    </ligand>
</feature>
<dbReference type="GO" id="GO:0005975">
    <property type="term" value="P:carbohydrate metabolic process"/>
    <property type="evidence" value="ECO:0007669"/>
    <property type="project" value="InterPro"/>
</dbReference>
<feature type="binding site" evidence="7">
    <location>
        <begin position="9"/>
        <end position="14"/>
    </location>
    <ligand>
        <name>NAD(+)</name>
        <dbReference type="ChEBI" id="CHEBI:57540"/>
    </ligand>
</feature>
<feature type="active site" description="Proton acceptor" evidence="5">
    <location>
        <position position="202"/>
    </location>
</feature>
<proteinExistence type="inferred from homology"/>
<dbReference type="OrthoDB" id="10263760at2759"/>
<dbReference type="Gene3D" id="3.40.50.720">
    <property type="entry name" value="NAD(P)-binding Rossmann-like Domain"/>
    <property type="match status" value="1"/>
</dbReference>
<dbReference type="SUPFAM" id="SSF51735">
    <property type="entry name" value="NAD(P)-binding Rossmann-fold domains"/>
    <property type="match status" value="1"/>
</dbReference>
<feature type="binding site" evidence="7">
    <location>
        <position position="294"/>
    </location>
    <ligand>
        <name>NAD(+)</name>
        <dbReference type="ChEBI" id="CHEBI:57540"/>
    </ligand>
</feature>
<dbReference type="InParanoid" id="A0A0B2UHL4"/>
<dbReference type="STRING" id="1354746.A0A0B2UHL4"/>
<dbReference type="HOGENOM" id="CLU_033449_2_5_1"/>
<sequence length="345" mass="38270">MSKKVSIIGNGNWGTTIGRLIAINTMESSIFSNEVRMWGCHEEFEGRVLNEIINSDNINPKYLPGIHLPENLKAESDLYNLADSDILVFALPHQYIDVIAPLKGLVKSSCIGVSLTKGFIGTEDGYIDLVSRVIHKMLDISVSVVMGANIANQVARDMISEATLGCIDDEAADVIYKLFNSYTYRVTRIKDVYGVEISGALKNVVAMAYGFAEGLGYCSNTKVAIFRSGLAEMRKFFKFFYPMATIESLFQSSGIGDLLVSCMEGRNYSCAKIMAEKRLKLNEAEGTMCYTKLQGPGTAFVVFNYLKKQNRVDDFPLMSTVYRICYEGNAYDAILECISSESIEK</sequence>
<feature type="binding site" evidence="7">
    <location>
        <position position="292"/>
    </location>
    <ligand>
        <name>NAD(+)</name>
        <dbReference type="ChEBI" id="CHEBI:57540"/>
    </ligand>
</feature>
<comment type="catalytic activity">
    <reaction evidence="4 9">
        <text>sn-glycerol 3-phosphate + NAD(+) = dihydroxyacetone phosphate + NADH + H(+)</text>
        <dbReference type="Rhea" id="RHEA:11092"/>
        <dbReference type="ChEBI" id="CHEBI:15378"/>
        <dbReference type="ChEBI" id="CHEBI:57540"/>
        <dbReference type="ChEBI" id="CHEBI:57597"/>
        <dbReference type="ChEBI" id="CHEBI:57642"/>
        <dbReference type="ChEBI" id="CHEBI:57945"/>
        <dbReference type="EC" id="1.1.1.8"/>
    </reaction>
</comment>
<evidence type="ECO:0000259" key="11">
    <source>
        <dbReference type="Pfam" id="PF07479"/>
    </source>
</evidence>
<dbReference type="PIRSF" id="PIRSF000114">
    <property type="entry name" value="Glycerol-3-P_dh"/>
    <property type="match status" value="1"/>
</dbReference>
<evidence type="ECO:0000256" key="5">
    <source>
        <dbReference type="PIRSR" id="PIRSR000114-1"/>
    </source>
</evidence>
<dbReference type="PANTHER" id="PTHR11728:SF8">
    <property type="entry name" value="GLYCEROL-3-PHOSPHATE DEHYDROGENASE [NAD(+)]-RELATED"/>
    <property type="match status" value="1"/>
</dbReference>
<dbReference type="Pfam" id="PF07479">
    <property type="entry name" value="NAD_Gly3P_dh_C"/>
    <property type="match status" value="1"/>
</dbReference>
<feature type="binding site" evidence="6">
    <location>
        <position position="117"/>
    </location>
    <ligand>
        <name>substrate</name>
    </ligand>
</feature>
<dbReference type="GO" id="GO:0005829">
    <property type="term" value="C:cytosol"/>
    <property type="evidence" value="ECO:0007669"/>
    <property type="project" value="TreeGrafter"/>
</dbReference>
<dbReference type="VEuPathDB" id="MicrosporidiaDB:M896_012320"/>
<evidence type="ECO:0000256" key="3">
    <source>
        <dbReference type="ARBA" id="ARBA00023027"/>
    </source>
</evidence>
<evidence type="ECO:0000256" key="7">
    <source>
        <dbReference type="PIRSR" id="PIRSR000114-3"/>
    </source>
</evidence>